<dbReference type="RefSeq" id="WP_280732266.1">
    <property type="nucleotide sequence ID" value="NZ_CP120367.1"/>
</dbReference>
<sequence>MYDLHDAETMRNIDRIGQTMLQNVVELALEDGYSHGTITAGLIKQAYTIIRLTLPIDPAERKELFLKLAADMADRSGHAAARIAPVRFRASETPGRST</sequence>
<gene>
    <name evidence="1" type="ORF">PYH38_000935</name>
</gene>
<protein>
    <submittedName>
        <fullName evidence="1">Uncharacterized protein</fullName>
    </submittedName>
</protein>
<evidence type="ECO:0000313" key="1">
    <source>
        <dbReference type="EMBL" id="WEX81511.1"/>
    </source>
</evidence>
<accession>A0ABY8CS90</accession>
<dbReference type="Proteomes" id="UP001235547">
    <property type="component" value="Chromosome 2"/>
</dbReference>
<name>A0ABY8CS90_9HYPH</name>
<dbReference type="EMBL" id="CP120370">
    <property type="protein sequence ID" value="WEX81511.1"/>
    <property type="molecule type" value="Genomic_DNA"/>
</dbReference>
<proteinExistence type="predicted"/>
<organism evidence="1 2">
    <name type="scientific">Sinorhizobium numidicum</name>
    <dbReference type="NCBI Taxonomy" id="680248"/>
    <lineage>
        <taxon>Bacteria</taxon>
        <taxon>Pseudomonadati</taxon>
        <taxon>Pseudomonadota</taxon>
        <taxon>Alphaproteobacteria</taxon>
        <taxon>Hyphomicrobiales</taxon>
        <taxon>Rhizobiaceae</taxon>
        <taxon>Sinorhizobium/Ensifer group</taxon>
        <taxon>Sinorhizobium</taxon>
    </lineage>
</organism>
<reference evidence="1 2" key="1">
    <citation type="submission" date="2023-03" db="EMBL/GenBank/DDBJ databases">
        <authorList>
            <person name="Kaur S."/>
            <person name="Espinosa-Saiz D."/>
            <person name="Velazquez E."/>
            <person name="Menendez E."/>
            <person name="diCenzo G.C."/>
        </authorList>
    </citation>
    <scope>NUCLEOTIDE SEQUENCE [LARGE SCALE GENOMIC DNA]</scope>
    <source>
        <strain evidence="1 2">LMG 27395</strain>
    </source>
</reference>
<keyword evidence="2" id="KW-1185">Reference proteome</keyword>
<evidence type="ECO:0000313" key="2">
    <source>
        <dbReference type="Proteomes" id="UP001235547"/>
    </source>
</evidence>